<evidence type="ECO:0000313" key="1">
    <source>
        <dbReference type="EMBL" id="QKE29854.1"/>
    </source>
</evidence>
<keyword evidence="2" id="KW-1185">Reference proteome</keyword>
<dbReference type="RefSeq" id="WP_172127976.1">
    <property type="nucleotide sequence ID" value="NZ_CP042652.1"/>
</dbReference>
<organism evidence="1 2">
    <name type="scientific">Arcobacter acticola</name>
    <dbReference type="NCBI Taxonomy" id="1849015"/>
    <lineage>
        <taxon>Bacteria</taxon>
        <taxon>Pseudomonadati</taxon>
        <taxon>Campylobacterota</taxon>
        <taxon>Epsilonproteobacteria</taxon>
        <taxon>Campylobacterales</taxon>
        <taxon>Arcobacteraceae</taxon>
        <taxon>Arcobacter</taxon>
    </lineage>
</organism>
<evidence type="ECO:0000313" key="2">
    <source>
        <dbReference type="Proteomes" id="UP000503483"/>
    </source>
</evidence>
<name>A0A6M8F3L0_9BACT</name>
<dbReference type="Proteomes" id="UP000503483">
    <property type="component" value="Chromosome"/>
</dbReference>
<reference evidence="1 2" key="1">
    <citation type="submission" date="2019-08" db="EMBL/GenBank/DDBJ databases">
        <title>Complete genome sequence of Arcobacter acticola.</title>
        <authorList>
            <person name="Miller W."/>
        </authorList>
    </citation>
    <scope>NUCLEOTIDE SEQUENCE [LARGE SCALE GENOMIC DNA]</scope>
    <source>
        <strain evidence="1 2">KCTC 52212</strain>
    </source>
</reference>
<sequence length="69" mass="8167">MTMKLTIKDEYLEQFEQMLKTLPKDAVEVKKSLDEEIKKRSLEYRSGKMETEPFGTGLDEIRERLLSKL</sequence>
<dbReference type="EMBL" id="CP042652">
    <property type="protein sequence ID" value="QKE29854.1"/>
    <property type="molecule type" value="Genomic_DNA"/>
</dbReference>
<accession>A0A6M8F3L0</accession>
<dbReference type="AlphaFoldDB" id="A0A6M8F3L0"/>
<proteinExistence type="predicted"/>
<protein>
    <submittedName>
        <fullName evidence="1">Uncharacterized protein</fullName>
    </submittedName>
</protein>
<dbReference type="KEGG" id="paco:AACT_2790"/>
<gene>
    <name evidence="1" type="ORF">AACT_2790</name>
</gene>